<reference evidence="2 3" key="1">
    <citation type="submission" date="2020-09" db="EMBL/GenBank/DDBJ databases">
        <title>Complete genome sequence of an Arctic sea ice bacterium Marinomonas arctica BSI20414.</title>
        <authorList>
            <person name="Liao L."/>
            <person name="Chen B."/>
        </authorList>
    </citation>
    <scope>NUCLEOTIDE SEQUENCE [LARGE SCALE GENOMIC DNA]</scope>
    <source>
        <strain evidence="2 3">BSI20414</strain>
    </source>
</reference>
<dbReference type="KEGG" id="mard:IBG28_00790"/>
<dbReference type="InterPro" id="IPR018712">
    <property type="entry name" value="Tle1-like_cat"/>
</dbReference>
<feature type="domain" description="T6SS Phospholipase effector Tle1-like catalytic" evidence="1">
    <location>
        <begin position="2"/>
        <end position="80"/>
    </location>
</feature>
<evidence type="ECO:0000313" key="3">
    <source>
        <dbReference type="Proteomes" id="UP000516370"/>
    </source>
</evidence>
<dbReference type="Proteomes" id="UP000516370">
    <property type="component" value="Chromosome"/>
</dbReference>
<sequence>MRFVGLFDTVGSFYLPGDNRNAPFKLHLNSKDVGRAFQICAHHEYRINFPLTSLKTKGKLPPNFYEEVFPGAHTDVGGGYPFVVQYNQNPIIGSFSFRFYRCCCSI</sequence>
<dbReference type="PANTHER" id="PTHR33840:SF1">
    <property type="entry name" value="TLE1 PHOSPHOLIPASE DOMAIN-CONTAINING PROTEIN"/>
    <property type="match status" value="1"/>
</dbReference>
<name>A0A7H1J6W8_9GAMM</name>
<dbReference type="RefSeq" id="WP_111605640.1">
    <property type="nucleotide sequence ID" value="NZ_BMLJ01000002.1"/>
</dbReference>
<dbReference type="PANTHER" id="PTHR33840">
    <property type="match status" value="1"/>
</dbReference>
<dbReference type="Pfam" id="PF09994">
    <property type="entry name" value="T6SS_Tle1-like_cat"/>
    <property type="match status" value="1"/>
</dbReference>
<keyword evidence="3" id="KW-1185">Reference proteome</keyword>
<proteinExistence type="predicted"/>
<accession>A0A7H1J6W8</accession>
<dbReference type="EMBL" id="CP061081">
    <property type="protein sequence ID" value="QNT06234.1"/>
    <property type="molecule type" value="Genomic_DNA"/>
</dbReference>
<organism evidence="2 3">
    <name type="scientific">Marinomonas arctica</name>
    <dbReference type="NCBI Taxonomy" id="383750"/>
    <lineage>
        <taxon>Bacteria</taxon>
        <taxon>Pseudomonadati</taxon>
        <taxon>Pseudomonadota</taxon>
        <taxon>Gammaproteobacteria</taxon>
        <taxon>Oceanospirillales</taxon>
        <taxon>Oceanospirillaceae</taxon>
        <taxon>Marinomonas</taxon>
    </lineage>
</organism>
<gene>
    <name evidence="2" type="ORF">IBG28_00790</name>
</gene>
<dbReference type="AlphaFoldDB" id="A0A7H1J6W8"/>
<evidence type="ECO:0000313" key="2">
    <source>
        <dbReference type="EMBL" id="QNT06234.1"/>
    </source>
</evidence>
<evidence type="ECO:0000259" key="1">
    <source>
        <dbReference type="Pfam" id="PF09994"/>
    </source>
</evidence>
<dbReference type="OrthoDB" id="4378831at2"/>
<protein>
    <submittedName>
        <fullName evidence="2">DUF2235 domain-containing protein</fullName>
    </submittedName>
</protein>